<keyword evidence="18" id="KW-1185">Reference proteome</keyword>
<accession>A0A4R2P8W4</accession>
<dbReference type="NCBIfam" id="NF004064">
    <property type="entry name" value="PRK05578.1"/>
    <property type="match status" value="1"/>
</dbReference>
<feature type="domain" description="CMP/dCMP-type deaminase" evidence="16">
    <location>
        <begin position="17"/>
        <end position="144"/>
    </location>
</feature>
<dbReference type="InterPro" id="IPR016192">
    <property type="entry name" value="APOBEC/CMP_deaminase_Zn-bd"/>
</dbReference>
<comment type="catalytic activity">
    <reaction evidence="11 15">
        <text>cytidine + H2O + H(+) = uridine + NH4(+)</text>
        <dbReference type="Rhea" id="RHEA:16069"/>
        <dbReference type="ChEBI" id="CHEBI:15377"/>
        <dbReference type="ChEBI" id="CHEBI:15378"/>
        <dbReference type="ChEBI" id="CHEBI:16704"/>
        <dbReference type="ChEBI" id="CHEBI:17562"/>
        <dbReference type="ChEBI" id="CHEBI:28938"/>
        <dbReference type="EC" id="3.5.4.5"/>
    </reaction>
</comment>
<dbReference type="Pfam" id="PF00383">
    <property type="entry name" value="dCMP_cyt_deam_1"/>
    <property type="match status" value="1"/>
</dbReference>
<dbReference type="GO" id="GO:0042802">
    <property type="term" value="F:identical protein binding"/>
    <property type="evidence" value="ECO:0007669"/>
    <property type="project" value="UniProtKB-ARBA"/>
</dbReference>
<dbReference type="PROSITE" id="PS51747">
    <property type="entry name" value="CYT_DCMP_DEAMINASES_2"/>
    <property type="match status" value="1"/>
</dbReference>
<dbReference type="GO" id="GO:0055086">
    <property type="term" value="P:nucleobase-containing small molecule metabolic process"/>
    <property type="evidence" value="ECO:0007669"/>
    <property type="project" value="UniProtKB-ARBA"/>
</dbReference>
<keyword evidence="7 15" id="KW-0378">Hydrolase</keyword>
<gene>
    <name evidence="17" type="ORF">EV207_103217</name>
</gene>
<dbReference type="InterPro" id="IPR002125">
    <property type="entry name" value="CMP_dCMP_dom"/>
</dbReference>
<dbReference type="GO" id="GO:0004126">
    <property type="term" value="F:cytidine deaminase activity"/>
    <property type="evidence" value="ECO:0007669"/>
    <property type="project" value="UniProtKB-UniRule"/>
</dbReference>
<evidence type="ECO:0000256" key="15">
    <source>
        <dbReference type="RuleBase" id="RU364006"/>
    </source>
</evidence>
<dbReference type="GO" id="GO:0072527">
    <property type="term" value="P:pyrimidine-containing compound metabolic process"/>
    <property type="evidence" value="ECO:0007669"/>
    <property type="project" value="UniProtKB-ARBA"/>
</dbReference>
<name>A0A4R2P8W4_9BACL</name>
<sequence>MAGTNLIKILLNGEDHMDNKKLIDEAIRARKQAYTPYSKFQVGAAVLTKDQNTFLGCNIENASYGLANCAERTAIFKAVSEGKREIEAIAVVADTDGPVSPCGACRQVMAEFCDKDTKIILANLNGDTYETTIDGILPGYFKSKDMDR</sequence>
<evidence type="ECO:0000256" key="3">
    <source>
        <dbReference type="ARBA" id="ARBA00006576"/>
    </source>
</evidence>
<evidence type="ECO:0000256" key="5">
    <source>
        <dbReference type="ARBA" id="ARBA00018266"/>
    </source>
</evidence>
<dbReference type="InterPro" id="IPR006262">
    <property type="entry name" value="Cyt_deam_tetra"/>
</dbReference>
<comment type="caution">
    <text evidence="17">The sequence shown here is derived from an EMBL/GenBank/DDBJ whole genome shotgun (WGS) entry which is preliminary data.</text>
</comment>
<dbReference type="GO" id="GO:0008270">
    <property type="term" value="F:zinc ion binding"/>
    <property type="evidence" value="ECO:0007669"/>
    <property type="project" value="UniProtKB-UniRule"/>
</dbReference>
<feature type="binding site" evidence="14">
    <location>
        <position position="105"/>
    </location>
    <ligand>
        <name>Zn(2+)</name>
        <dbReference type="ChEBI" id="CHEBI:29105"/>
        <note>catalytic</note>
    </ligand>
</feature>
<evidence type="ECO:0000259" key="16">
    <source>
        <dbReference type="PROSITE" id="PS51747"/>
    </source>
</evidence>
<keyword evidence="6 14" id="KW-0479">Metal-binding</keyword>
<evidence type="ECO:0000256" key="8">
    <source>
        <dbReference type="ARBA" id="ARBA00022833"/>
    </source>
</evidence>
<evidence type="ECO:0000256" key="14">
    <source>
        <dbReference type="PIRSR" id="PIRSR606262-3"/>
    </source>
</evidence>
<dbReference type="EC" id="3.5.4.5" evidence="4 15"/>
<dbReference type="GO" id="GO:0005829">
    <property type="term" value="C:cytosol"/>
    <property type="evidence" value="ECO:0007669"/>
    <property type="project" value="TreeGrafter"/>
</dbReference>
<evidence type="ECO:0000256" key="11">
    <source>
        <dbReference type="ARBA" id="ARBA00049558"/>
    </source>
</evidence>
<evidence type="ECO:0000256" key="1">
    <source>
        <dbReference type="ARBA" id="ARBA00001947"/>
    </source>
</evidence>
<evidence type="ECO:0000256" key="12">
    <source>
        <dbReference type="PIRSR" id="PIRSR606262-1"/>
    </source>
</evidence>
<evidence type="ECO:0000256" key="2">
    <source>
        <dbReference type="ARBA" id="ARBA00003949"/>
    </source>
</evidence>
<evidence type="ECO:0000256" key="6">
    <source>
        <dbReference type="ARBA" id="ARBA00022723"/>
    </source>
</evidence>
<evidence type="ECO:0000256" key="9">
    <source>
        <dbReference type="ARBA" id="ARBA00032005"/>
    </source>
</evidence>
<keyword evidence="8 14" id="KW-0862">Zinc</keyword>
<feature type="binding site" evidence="14">
    <location>
        <position position="102"/>
    </location>
    <ligand>
        <name>Zn(2+)</name>
        <dbReference type="ChEBI" id="CHEBI:29105"/>
        <note>catalytic</note>
    </ligand>
</feature>
<organism evidence="17 18">
    <name type="scientific">Scopulibacillus darangshiensis</name>
    <dbReference type="NCBI Taxonomy" id="442528"/>
    <lineage>
        <taxon>Bacteria</taxon>
        <taxon>Bacillati</taxon>
        <taxon>Bacillota</taxon>
        <taxon>Bacilli</taxon>
        <taxon>Bacillales</taxon>
        <taxon>Sporolactobacillaceae</taxon>
        <taxon>Scopulibacillus</taxon>
    </lineage>
</organism>
<protein>
    <recommendedName>
        <fullName evidence="5 15">Cytidine deaminase</fullName>
        <ecNumber evidence="4 15">3.5.4.5</ecNumber>
    </recommendedName>
    <alternativeName>
        <fullName evidence="9 15">Cytidine aminohydrolase</fullName>
    </alternativeName>
</protein>
<dbReference type="CDD" id="cd01283">
    <property type="entry name" value="cytidine_deaminase"/>
    <property type="match status" value="1"/>
</dbReference>
<reference evidence="17 18" key="1">
    <citation type="submission" date="2019-03" db="EMBL/GenBank/DDBJ databases">
        <title>Genomic Encyclopedia of Type Strains, Phase IV (KMG-IV): sequencing the most valuable type-strain genomes for metagenomic binning, comparative biology and taxonomic classification.</title>
        <authorList>
            <person name="Goeker M."/>
        </authorList>
    </citation>
    <scope>NUCLEOTIDE SEQUENCE [LARGE SCALE GENOMIC DNA]</scope>
    <source>
        <strain evidence="17 18">DSM 19377</strain>
    </source>
</reference>
<evidence type="ECO:0000256" key="4">
    <source>
        <dbReference type="ARBA" id="ARBA00012783"/>
    </source>
</evidence>
<feature type="binding site" evidence="14">
    <location>
        <position position="69"/>
    </location>
    <ligand>
        <name>Zn(2+)</name>
        <dbReference type="ChEBI" id="CHEBI:29105"/>
        <note>catalytic</note>
    </ligand>
</feature>
<dbReference type="SUPFAM" id="SSF53927">
    <property type="entry name" value="Cytidine deaminase-like"/>
    <property type="match status" value="1"/>
</dbReference>
<dbReference type="AlphaFoldDB" id="A0A4R2P8W4"/>
<feature type="binding site" evidence="13">
    <location>
        <begin position="58"/>
        <end position="64"/>
    </location>
    <ligand>
        <name>substrate</name>
    </ligand>
</feature>
<dbReference type="Gene3D" id="3.40.140.10">
    <property type="entry name" value="Cytidine Deaminase, domain 2"/>
    <property type="match status" value="1"/>
</dbReference>
<comment type="function">
    <text evidence="2 15">This enzyme scavenges exogenous and endogenous cytidine and 2'-deoxycytidine for UMP synthesis.</text>
</comment>
<comment type="similarity">
    <text evidence="3 15">Belongs to the cytidine and deoxycytidylate deaminase family.</text>
</comment>
<evidence type="ECO:0000256" key="13">
    <source>
        <dbReference type="PIRSR" id="PIRSR606262-2"/>
    </source>
</evidence>
<dbReference type="NCBIfam" id="TIGR01354">
    <property type="entry name" value="cyt_deam_tetra"/>
    <property type="match status" value="1"/>
</dbReference>
<evidence type="ECO:0000313" key="17">
    <source>
        <dbReference type="EMBL" id="TCP31332.1"/>
    </source>
</evidence>
<dbReference type="Proteomes" id="UP000295416">
    <property type="component" value="Unassembled WGS sequence"/>
</dbReference>
<evidence type="ECO:0000256" key="7">
    <source>
        <dbReference type="ARBA" id="ARBA00022801"/>
    </source>
</evidence>
<feature type="active site" description="Proton donor" evidence="12">
    <location>
        <position position="71"/>
    </location>
</feature>
<evidence type="ECO:0000313" key="18">
    <source>
        <dbReference type="Proteomes" id="UP000295416"/>
    </source>
</evidence>
<evidence type="ECO:0000256" key="10">
    <source>
        <dbReference type="ARBA" id="ARBA00049252"/>
    </source>
</evidence>
<dbReference type="EMBL" id="SLXK01000003">
    <property type="protein sequence ID" value="TCP31332.1"/>
    <property type="molecule type" value="Genomic_DNA"/>
</dbReference>
<dbReference type="InterPro" id="IPR050202">
    <property type="entry name" value="Cyt/Deoxycyt_deaminase"/>
</dbReference>
<comment type="catalytic activity">
    <reaction evidence="10 15">
        <text>2'-deoxycytidine + H2O + H(+) = 2'-deoxyuridine + NH4(+)</text>
        <dbReference type="Rhea" id="RHEA:13433"/>
        <dbReference type="ChEBI" id="CHEBI:15377"/>
        <dbReference type="ChEBI" id="CHEBI:15378"/>
        <dbReference type="ChEBI" id="CHEBI:15698"/>
        <dbReference type="ChEBI" id="CHEBI:16450"/>
        <dbReference type="ChEBI" id="CHEBI:28938"/>
        <dbReference type="EC" id="3.5.4.5"/>
    </reaction>
</comment>
<dbReference type="PANTHER" id="PTHR11644:SF2">
    <property type="entry name" value="CYTIDINE DEAMINASE"/>
    <property type="match status" value="1"/>
</dbReference>
<proteinExistence type="inferred from homology"/>
<comment type="cofactor">
    <cofactor evidence="1 14 15">
        <name>Zn(2+)</name>
        <dbReference type="ChEBI" id="CHEBI:29105"/>
    </cofactor>
</comment>
<dbReference type="PROSITE" id="PS00903">
    <property type="entry name" value="CYT_DCMP_DEAMINASES_1"/>
    <property type="match status" value="1"/>
</dbReference>
<dbReference type="FunFam" id="3.40.140.10:FF:000008">
    <property type="entry name" value="Cytidine deaminase"/>
    <property type="match status" value="1"/>
</dbReference>
<dbReference type="InterPro" id="IPR016193">
    <property type="entry name" value="Cytidine_deaminase-like"/>
</dbReference>
<dbReference type="PANTHER" id="PTHR11644">
    <property type="entry name" value="CYTIDINE DEAMINASE"/>
    <property type="match status" value="1"/>
</dbReference>